<evidence type="ECO:0000256" key="1">
    <source>
        <dbReference type="SAM" id="MobiDB-lite"/>
    </source>
</evidence>
<dbReference type="EMBL" id="DF973126">
    <property type="protein sequence ID" value="GAU12804.1"/>
    <property type="molecule type" value="Genomic_DNA"/>
</dbReference>
<keyword evidence="3" id="KW-1185">Reference proteome</keyword>
<feature type="compositionally biased region" description="Polar residues" evidence="1">
    <location>
        <begin position="13"/>
        <end position="24"/>
    </location>
</feature>
<protein>
    <submittedName>
        <fullName evidence="2">Uncharacterized protein</fullName>
    </submittedName>
</protein>
<sequence>MTLVLYPRRQYNKQVEGSTNQSGKANEMVDKSPISKGDLEALAQRNPKMNTLGFEALSD</sequence>
<gene>
    <name evidence="2" type="ORF">TSUD_72910</name>
</gene>
<proteinExistence type="predicted"/>
<accession>A0A2Z6LGV3</accession>
<feature type="region of interest" description="Disordered" evidence="1">
    <location>
        <begin position="40"/>
        <end position="59"/>
    </location>
</feature>
<reference evidence="3" key="1">
    <citation type="journal article" date="2017" name="Front. Plant Sci.">
        <title>Climate Clever Clovers: New Paradigm to Reduce the Environmental Footprint of Ruminants by Breeding Low Methanogenic Forages Utilizing Haplotype Variation.</title>
        <authorList>
            <person name="Kaur P."/>
            <person name="Appels R."/>
            <person name="Bayer P.E."/>
            <person name="Keeble-Gagnere G."/>
            <person name="Wang J."/>
            <person name="Hirakawa H."/>
            <person name="Shirasawa K."/>
            <person name="Vercoe P."/>
            <person name="Stefanova K."/>
            <person name="Durmic Z."/>
            <person name="Nichols P."/>
            <person name="Revell C."/>
            <person name="Isobe S.N."/>
            <person name="Edwards D."/>
            <person name="Erskine W."/>
        </authorList>
    </citation>
    <scope>NUCLEOTIDE SEQUENCE [LARGE SCALE GENOMIC DNA]</scope>
    <source>
        <strain evidence="3">cv. Daliak</strain>
    </source>
</reference>
<evidence type="ECO:0000313" key="2">
    <source>
        <dbReference type="EMBL" id="GAU12804.1"/>
    </source>
</evidence>
<name>A0A2Z6LGV3_TRISU</name>
<evidence type="ECO:0000313" key="3">
    <source>
        <dbReference type="Proteomes" id="UP000242715"/>
    </source>
</evidence>
<dbReference type="Proteomes" id="UP000242715">
    <property type="component" value="Unassembled WGS sequence"/>
</dbReference>
<organism evidence="2 3">
    <name type="scientific">Trifolium subterraneum</name>
    <name type="common">Subterranean clover</name>
    <dbReference type="NCBI Taxonomy" id="3900"/>
    <lineage>
        <taxon>Eukaryota</taxon>
        <taxon>Viridiplantae</taxon>
        <taxon>Streptophyta</taxon>
        <taxon>Embryophyta</taxon>
        <taxon>Tracheophyta</taxon>
        <taxon>Spermatophyta</taxon>
        <taxon>Magnoliopsida</taxon>
        <taxon>eudicotyledons</taxon>
        <taxon>Gunneridae</taxon>
        <taxon>Pentapetalae</taxon>
        <taxon>rosids</taxon>
        <taxon>fabids</taxon>
        <taxon>Fabales</taxon>
        <taxon>Fabaceae</taxon>
        <taxon>Papilionoideae</taxon>
        <taxon>50 kb inversion clade</taxon>
        <taxon>NPAAA clade</taxon>
        <taxon>Hologalegina</taxon>
        <taxon>IRL clade</taxon>
        <taxon>Trifolieae</taxon>
        <taxon>Trifolium</taxon>
    </lineage>
</organism>
<dbReference type="AlphaFoldDB" id="A0A2Z6LGV3"/>
<feature type="region of interest" description="Disordered" evidence="1">
    <location>
        <begin position="13"/>
        <end position="34"/>
    </location>
</feature>